<dbReference type="GeneTree" id="ENSGT00950000183056"/>
<sequence>MSVETLRPSCGRMAGVPSPSVPPLRLRSKGPHFFRRTEAPAEGRPSAVERLEADKAKYVKSQQVMQSKQEPVCMPATPPRHPARPTPLQKTSAHSALSQGRSLTSPVQPLTAPTSPQNSAAQAIGPPRTMTARLRSVATPLDPHATPTRTSIQQVRALSISSPSLVPPSTPMTLAVSTSTGPRPLAPPTVPHPTARKTQRPEACGVTPLNLETLTNLINVSDAPLPSSASAPPPKLHHGIARSSGAASQPSCSLQSPPGVAVRRVDVRPHATQGSPLRAQLQLRLLQRPQPRLPSVQSPPPPGSPASTCSLQRSKSDLSDRLSRAPADLERFFNYCGLDPGEVEGLTWAGSDITSLSRLRSASAPGSEHGGRSQASDRDLDEVEPPTGRAPYGVSVIERNARVIKWLYGLRQAWGI</sequence>
<dbReference type="Ensembl" id="ENSSFOT00015040013.1">
    <property type="protein sequence ID" value="ENSSFOP00015043652.1"/>
    <property type="gene ID" value="ENSSFOG00015025473.1"/>
</dbReference>
<dbReference type="PANTHER" id="PTHR14758">
    <property type="entry name" value="AGAP005440-PA"/>
    <property type="match status" value="1"/>
</dbReference>
<feature type="region of interest" description="Disordered" evidence="2">
    <location>
        <begin position="291"/>
        <end position="322"/>
    </location>
</feature>
<comment type="similarity">
    <text evidence="1">Belongs to the FAM110 family.</text>
</comment>
<feature type="compositionally biased region" description="Polar residues" evidence="2">
    <location>
        <begin position="88"/>
        <end position="121"/>
    </location>
</feature>
<dbReference type="InterPro" id="IPR025741">
    <property type="entry name" value="FAM110_C"/>
</dbReference>
<accession>A0A8C9SX36</accession>
<evidence type="ECO:0000256" key="2">
    <source>
        <dbReference type="SAM" id="MobiDB-lite"/>
    </source>
</evidence>
<name>A0A8C9SX36_SCLFO</name>
<reference evidence="5 6" key="1">
    <citation type="submission" date="2019-04" db="EMBL/GenBank/DDBJ databases">
        <authorList>
            <consortium name="Wellcome Sanger Institute Data Sharing"/>
        </authorList>
    </citation>
    <scope>NUCLEOTIDE SEQUENCE [LARGE SCALE GENOMIC DNA]</scope>
</reference>
<gene>
    <name evidence="5" type="primary">FAM110A</name>
    <name evidence="5" type="synonym">LOC108926396</name>
</gene>
<evidence type="ECO:0000259" key="4">
    <source>
        <dbReference type="Pfam" id="PF14161"/>
    </source>
</evidence>
<protein>
    <submittedName>
        <fullName evidence="5">Family with sequence similarity 110 member A</fullName>
    </submittedName>
</protein>
<organism evidence="5 6">
    <name type="scientific">Scleropages formosus</name>
    <name type="common">Asian bonytongue</name>
    <name type="synonym">Osteoglossum formosum</name>
    <dbReference type="NCBI Taxonomy" id="113540"/>
    <lineage>
        <taxon>Eukaryota</taxon>
        <taxon>Metazoa</taxon>
        <taxon>Chordata</taxon>
        <taxon>Craniata</taxon>
        <taxon>Vertebrata</taxon>
        <taxon>Euteleostomi</taxon>
        <taxon>Actinopterygii</taxon>
        <taxon>Neopterygii</taxon>
        <taxon>Teleostei</taxon>
        <taxon>Osteoglossocephala</taxon>
        <taxon>Osteoglossomorpha</taxon>
        <taxon>Osteoglossiformes</taxon>
        <taxon>Osteoglossidae</taxon>
        <taxon>Scleropages</taxon>
    </lineage>
</organism>
<keyword evidence="6" id="KW-1185">Reference proteome</keyword>
<dbReference type="Proteomes" id="UP000694397">
    <property type="component" value="Chromosome 5"/>
</dbReference>
<dbReference type="Pfam" id="PF14161">
    <property type="entry name" value="FAM110_N"/>
    <property type="match status" value="1"/>
</dbReference>
<feature type="compositionally biased region" description="Polar residues" evidence="2">
    <location>
        <begin position="60"/>
        <end position="69"/>
    </location>
</feature>
<dbReference type="InterPro" id="IPR025739">
    <property type="entry name" value="FAM110_N"/>
</dbReference>
<evidence type="ECO:0000256" key="1">
    <source>
        <dbReference type="ARBA" id="ARBA00010576"/>
    </source>
</evidence>
<dbReference type="AlphaFoldDB" id="A0A8C9SX36"/>
<feature type="region of interest" description="Disordered" evidence="2">
    <location>
        <begin position="162"/>
        <end position="204"/>
    </location>
</feature>
<dbReference type="OrthoDB" id="10028183at2759"/>
<feature type="compositionally biased region" description="Polar residues" evidence="2">
    <location>
        <begin position="245"/>
        <end position="256"/>
    </location>
</feature>
<reference evidence="5" key="2">
    <citation type="submission" date="2025-08" db="UniProtKB">
        <authorList>
            <consortium name="Ensembl"/>
        </authorList>
    </citation>
    <scope>IDENTIFICATION</scope>
</reference>
<dbReference type="Pfam" id="PF14160">
    <property type="entry name" value="FAM110_C"/>
    <property type="match status" value="1"/>
</dbReference>
<evidence type="ECO:0000259" key="3">
    <source>
        <dbReference type="Pfam" id="PF14160"/>
    </source>
</evidence>
<feature type="domain" description="Centrosome-associated FAM110 N-terminal" evidence="4">
    <location>
        <begin position="14"/>
        <end position="90"/>
    </location>
</feature>
<dbReference type="InterPro" id="IPR025740">
    <property type="entry name" value="FAM110"/>
</dbReference>
<feature type="region of interest" description="Disordered" evidence="2">
    <location>
        <begin position="225"/>
        <end position="259"/>
    </location>
</feature>
<evidence type="ECO:0000313" key="5">
    <source>
        <dbReference type="Ensembl" id="ENSSFOP00015043652.1"/>
    </source>
</evidence>
<feature type="region of interest" description="Disordered" evidence="2">
    <location>
        <begin position="1"/>
        <end position="125"/>
    </location>
</feature>
<reference evidence="5" key="3">
    <citation type="submission" date="2025-09" db="UniProtKB">
        <authorList>
            <consortium name="Ensembl"/>
        </authorList>
    </citation>
    <scope>IDENTIFICATION</scope>
</reference>
<dbReference type="PANTHER" id="PTHR14758:SF4">
    <property type="entry name" value="PROTEIN FAM110A"/>
    <property type="match status" value="1"/>
</dbReference>
<evidence type="ECO:0000313" key="6">
    <source>
        <dbReference type="Proteomes" id="UP000694397"/>
    </source>
</evidence>
<feature type="region of interest" description="Disordered" evidence="2">
    <location>
        <begin position="359"/>
        <end position="387"/>
    </location>
</feature>
<proteinExistence type="inferred from homology"/>
<feature type="domain" description="Centrosome-associated FAM110 C-terminal" evidence="3">
    <location>
        <begin position="310"/>
        <end position="413"/>
    </location>
</feature>
<feature type="compositionally biased region" description="Basic and acidic residues" evidence="2">
    <location>
        <begin position="35"/>
        <end position="57"/>
    </location>
</feature>
<feature type="compositionally biased region" description="Basic and acidic residues" evidence="2">
    <location>
        <begin position="369"/>
        <end position="378"/>
    </location>
</feature>